<dbReference type="InterPro" id="IPR007131">
    <property type="entry name" value="SHD1"/>
</dbReference>
<evidence type="ECO:0000313" key="4">
    <source>
        <dbReference type="Proteomes" id="UP000318995"/>
    </source>
</evidence>
<gene>
    <name evidence="3" type="ORF">Pla111_25950</name>
</gene>
<comment type="caution">
    <text evidence="3">The sequence shown here is derived from an EMBL/GenBank/DDBJ whole genome shotgun (WGS) entry which is preliminary data.</text>
</comment>
<dbReference type="GO" id="GO:0030674">
    <property type="term" value="F:protein-macromolecule adaptor activity"/>
    <property type="evidence" value="ECO:0007669"/>
    <property type="project" value="InterPro"/>
</dbReference>
<accession>A0A5C5VXT8</accession>
<dbReference type="Proteomes" id="UP000318995">
    <property type="component" value="Unassembled WGS sequence"/>
</dbReference>
<evidence type="ECO:0000259" key="2">
    <source>
        <dbReference type="Pfam" id="PF03983"/>
    </source>
</evidence>
<feature type="domain" description="SLA1 homology" evidence="2">
    <location>
        <begin position="19"/>
        <end position="77"/>
    </location>
</feature>
<dbReference type="Gene3D" id="2.30.30.700">
    <property type="entry name" value="SLA1 homology domain 1"/>
    <property type="match status" value="1"/>
</dbReference>
<dbReference type="GO" id="GO:0042802">
    <property type="term" value="F:identical protein binding"/>
    <property type="evidence" value="ECO:0007669"/>
    <property type="project" value="InterPro"/>
</dbReference>
<dbReference type="AlphaFoldDB" id="A0A5C5VXT8"/>
<sequence precursor="true">MKPLLCWLAALLLASVATPVDARIWTDNSGKYTLDAELVGFDDDQVILQRATDKALGAVSLDRLSDADRDYLASEEGARSGKRLDEPQIWTLRNGLKVPGRVVDFVSKEVTVQRRRGRVYVNDRAFENLPEIYQRIVPKVIGHYEQNQVQDAKSLTAWLVHRKGAPQSYSVDGVVLEIDTGDEYSVPFFLFSEKDLAVLKPGWDAWAATAGDYDRQQDTSFELQSLAAAYQKNADVNRQIAQIQLGLQAVDAGVTSLWEVTLYPTNGSAPLWVVVPGRDSRVAQANALQQNPGCQVGPVRRVSN</sequence>
<keyword evidence="1" id="KW-0732">Signal</keyword>
<dbReference type="EMBL" id="SJPH01000005">
    <property type="protein sequence ID" value="TWT42957.1"/>
    <property type="molecule type" value="Genomic_DNA"/>
</dbReference>
<feature type="signal peptide" evidence="1">
    <location>
        <begin position="1"/>
        <end position="22"/>
    </location>
</feature>
<evidence type="ECO:0000256" key="1">
    <source>
        <dbReference type="SAM" id="SignalP"/>
    </source>
</evidence>
<name>A0A5C5VXT8_9BACT</name>
<protein>
    <recommendedName>
        <fullName evidence="2">SLA1 homology domain-containing protein</fullName>
    </recommendedName>
</protein>
<dbReference type="RefSeq" id="WP_197525009.1">
    <property type="nucleotide sequence ID" value="NZ_SJPH01000005.1"/>
</dbReference>
<dbReference type="GO" id="GO:0008092">
    <property type="term" value="F:cytoskeletal protein binding"/>
    <property type="evidence" value="ECO:0007669"/>
    <property type="project" value="InterPro"/>
</dbReference>
<evidence type="ECO:0000313" key="3">
    <source>
        <dbReference type="EMBL" id="TWT42957.1"/>
    </source>
</evidence>
<reference evidence="3 4" key="1">
    <citation type="submission" date="2019-02" db="EMBL/GenBank/DDBJ databases">
        <title>Deep-cultivation of Planctomycetes and their phenomic and genomic characterization uncovers novel biology.</title>
        <authorList>
            <person name="Wiegand S."/>
            <person name="Jogler M."/>
            <person name="Boedeker C."/>
            <person name="Pinto D."/>
            <person name="Vollmers J."/>
            <person name="Rivas-Marin E."/>
            <person name="Kohn T."/>
            <person name="Peeters S.H."/>
            <person name="Heuer A."/>
            <person name="Rast P."/>
            <person name="Oberbeckmann S."/>
            <person name="Bunk B."/>
            <person name="Jeske O."/>
            <person name="Meyerdierks A."/>
            <person name="Storesund J.E."/>
            <person name="Kallscheuer N."/>
            <person name="Luecker S."/>
            <person name="Lage O.M."/>
            <person name="Pohl T."/>
            <person name="Merkel B.J."/>
            <person name="Hornburger P."/>
            <person name="Mueller R.-W."/>
            <person name="Bruemmer F."/>
            <person name="Labrenz M."/>
            <person name="Spormann A.M."/>
            <person name="Op Den Camp H."/>
            <person name="Overmann J."/>
            <person name="Amann R."/>
            <person name="Jetten M.S.M."/>
            <person name="Mascher T."/>
            <person name="Medema M.H."/>
            <person name="Devos D.P."/>
            <person name="Kaster A.-K."/>
            <person name="Ovreas L."/>
            <person name="Rohde M."/>
            <person name="Galperin M.Y."/>
            <person name="Jogler C."/>
        </authorList>
    </citation>
    <scope>NUCLEOTIDE SEQUENCE [LARGE SCALE GENOMIC DNA]</scope>
    <source>
        <strain evidence="3 4">Pla111</strain>
    </source>
</reference>
<organism evidence="3 4">
    <name type="scientific">Botrimarina hoheduenensis</name>
    <dbReference type="NCBI Taxonomy" id="2528000"/>
    <lineage>
        <taxon>Bacteria</taxon>
        <taxon>Pseudomonadati</taxon>
        <taxon>Planctomycetota</taxon>
        <taxon>Planctomycetia</taxon>
        <taxon>Pirellulales</taxon>
        <taxon>Lacipirellulaceae</taxon>
        <taxon>Botrimarina</taxon>
    </lineage>
</organism>
<feature type="chain" id="PRO_5022991514" description="SLA1 homology domain-containing protein" evidence="1">
    <location>
        <begin position="23"/>
        <end position="304"/>
    </location>
</feature>
<keyword evidence="4" id="KW-1185">Reference proteome</keyword>
<dbReference type="Pfam" id="PF03983">
    <property type="entry name" value="SHD1"/>
    <property type="match status" value="1"/>
</dbReference>
<proteinExistence type="predicted"/>
<dbReference type="GO" id="GO:0043130">
    <property type="term" value="F:ubiquitin binding"/>
    <property type="evidence" value="ECO:0007669"/>
    <property type="project" value="InterPro"/>
</dbReference>